<dbReference type="PROSITE" id="PS51257">
    <property type="entry name" value="PROKAR_LIPOPROTEIN"/>
    <property type="match status" value="1"/>
</dbReference>
<dbReference type="NCBIfam" id="TIGR03696">
    <property type="entry name" value="Rhs_assc_core"/>
    <property type="match status" value="1"/>
</dbReference>
<name>A0A844G6Z7_9BACT</name>
<sequence>MREASMNYLKHAVLLLVTFACLGVPADENEENNPCNNHEWNSTPDKIVCEIDVRAGNTSTTIYKGTTVSLSFDFSTTLNNYSVYSCRKCPATDRRDECSIAYEPPTVYASSSGTYSGTMTVRCRNHGRSDSATSTVTVTAICGSCRRETCICCQECGSYPCICCPRCRQKNCICCKKCNQPVCICECPRCHKKECECDRCSKCGNKKSECTCDDKCPRCKRKNCICGSDCSECGKNPCVCPPPPSTCEDCGQEGCVCSRCPNCRQKVCTCPDNRCAECGNDPCTCQSSCNHEYGEPYWDCSEVGSSDSVVPFTGTGSFSSFIKSAGASTMKGRLMAKYRDCRACDHRERITSGNHYAVGVCGQPGYGHVHRDKDFLTDLAVRPGTSQWCVAIGGSCGSGVRHYVSVSISADMTVKALDVQSRKESWAGDRQSLLPELPEFEPDPAGHFMVRRYRAAEGDVAEKWVTVLKATPTLGHWDEDVHPGWTVYPAGSPGISVESPDYGNGYFRPSSAGCYVVSARLNYDESKNLKAQARTIALYVVDPKADLSLDTDYVELLPDGSYHVAYEPCADMPPIPVTFGGTRNLLPPGFKAVFTLKAPKNDIYELYEDEECTRKLDRRDEIAVDNESDSKTIYLKVLEPSSPEVLQDDYEMTVKYGKGNDDFQDTVQKTLHVEWSSCEGGKCGSRGGDSSVSRNTSQDKPDPAMARARGARTLSILPESRYTCQKVLGIGPNGRSGGIFTLNTVRNDRSALSREHQSWSIMPASAVKRIGAGDFSEEYLELLKGLPSRICTGVVQSEISYSLAGTGEDLRIEAIAIKQYRSSNLDPEISAENGELLGNTVIRVENTGSEFRLRIDELKIADNGVSQSDYWIISGDARVIPELLDIPVEKITRNGIDTFYATRDYTEDGVDYRQEFECVGDPEYPARKIERKWQYLNDGYVLIYENMDGEVSKYAYYPNGMIKQSVDPMGRVTVYEYDSQGRTVKQSDICGSLTTVNSFAYTAAGTEMTGTVNGVVTRRSRTRNAAGESPAESTVFDENGVAYTTRTWYILDPFGSRTRVPSRQVGYDGQETRYAYELANGSRIATVERGVFGQDTLLQGTRSVSVADSRGNQLSSADYAVDAGLGVEIKTAETVNLTFDADGRPTSTRYLDGSISYRTYGCCGVESETDRDGVTTTYAYDEMKRLSYTVRDGITTLYGYDDAGNQTSVTVKGRENGEITTRNIYSGGRLTATVDALGNRTTHERSCVYETDAATCTETVTNPDGGTQVSIYVNGELTGVSGTAVRPQTYEYGPNWQKTLPQNQTVYTDMLGRQYRTVYADGTASMQYYDAKGQMVKSVTPAGRTTLCEYDALGRRTVQAIDMNANGEIDSADLVTSTAYAYGTESGKIVTVTTTTQSCGAESKVISIQKQSVDGLESWSTDAAGLTTHVKLERLGDGMTRRTVTNPDGGGSVTITQNGRTVSMRNFGSDGADGNLVEYVCDEFNRVSGTVEKNGDAVVNAVTMTYDAAGQILSQTVNGQTTSYARDPVTRTKTTTLPGGRVMVEEYFPGGELKKVSGADTYTQEWTYDPVWGQKATLTTYKDASTPQVTGWTYNNRGFNVAKSYPDGTGPSYSYDADGKLQTRTWARGVVATYAYDAAGRASGVSYSDETPAIAVSYDFLGRAVTITDASGTKNLTYNSNSQLENETIPHIVNLSIQYGYDAYGRQTLRQLKQNDMVHASVSLSYDSRGRTATVGNGADVLHYAYRAGRNQLETAEWKNAQNAVLNSRSYAYDSYHRLTGINLNGTLEVGYTLNDKDRRTGAEYANSGLWNFTYDDKGQVISALGSSRSFAYAYDGIGNRTAATEGGEQFSYASNQLNQYTAVNASQPTYDADGNLLTTGTGWTYTWNGENRLIAAENGDTRLEFNYDCMGRRFEKKVYIANTLTKHEKFVYDGYKLTAVYDVLENNALRMTFAWQPDSVDLDVPVSMTCDGETYYYVTDGNKNVTALLDADGVRVAKYTYNPFGRILNSEGALAEINPFRFSSEYHDDETGLVYYNYRYYSPELGRWTKRDPIEEEGGVNLYAMVGNNSINKMDACGLDPKGKVFFDKYPNYDNYERDMVWDLIGGTVKKLLYGQNSCAARISVALIRANDPIPNKNREYVNTLKRGERGILGNYIVNAQKMAEHLVSHWKGRKCSPTKAYGFVSSATDIIQLRKDILDKLKSSEKGCECRTNFVAVVFSKSRQSGVSGHIGVVTESYNDYSTPFSSPSIVWILPDEKK</sequence>
<protein>
    <recommendedName>
        <fullName evidence="4">Teneurin-like YD-shell domain-containing protein</fullName>
    </recommendedName>
</protein>
<keyword evidence="6" id="KW-1185">Reference proteome</keyword>
<dbReference type="PROSITE" id="PS00018">
    <property type="entry name" value="EF_HAND_1"/>
    <property type="match status" value="1"/>
</dbReference>
<dbReference type="InterPro" id="IPR031325">
    <property type="entry name" value="RHS_repeat"/>
</dbReference>
<organism evidence="5 6">
    <name type="scientific">Victivallis lenta</name>
    <dbReference type="NCBI Taxonomy" id="2606640"/>
    <lineage>
        <taxon>Bacteria</taxon>
        <taxon>Pseudomonadati</taxon>
        <taxon>Lentisphaerota</taxon>
        <taxon>Lentisphaeria</taxon>
        <taxon>Victivallales</taxon>
        <taxon>Victivallaceae</taxon>
        <taxon>Victivallis</taxon>
    </lineage>
</organism>
<feature type="signal peptide" evidence="3">
    <location>
        <begin position="1"/>
        <end position="26"/>
    </location>
</feature>
<evidence type="ECO:0000313" key="6">
    <source>
        <dbReference type="Proteomes" id="UP000435649"/>
    </source>
</evidence>
<evidence type="ECO:0000256" key="1">
    <source>
        <dbReference type="ARBA" id="ARBA00022737"/>
    </source>
</evidence>
<dbReference type="PANTHER" id="PTHR32305:SF15">
    <property type="entry name" value="PROTEIN RHSA-RELATED"/>
    <property type="match status" value="1"/>
</dbReference>
<evidence type="ECO:0000256" key="2">
    <source>
        <dbReference type="SAM" id="MobiDB-lite"/>
    </source>
</evidence>
<evidence type="ECO:0000259" key="4">
    <source>
        <dbReference type="Pfam" id="PF25023"/>
    </source>
</evidence>
<dbReference type="Proteomes" id="UP000435649">
    <property type="component" value="Unassembled WGS sequence"/>
</dbReference>
<evidence type="ECO:0000313" key="5">
    <source>
        <dbReference type="EMBL" id="MST99700.1"/>
    </source>
</evidence>
<dbReference type="NCBIfam" id="TIGR01643">
    <property type="entry name" value="YD_repeat_2x"/>
    <property type="match status" value="1"/>
</dbReference>
<proteinExistence type="predicted"/>
<dbReference type="Pfam" id="PF25023">
    <property type="entry name" value="TEN_YD-shell"/>
    <property type="match status" value="1"/>
</dbReference>
<dbReference type="InterPro" id="IPR050708">
    <property type="entry name" value="T6SS_VgrG/RHS"/>
</dbReference>
<keyword evidence="1" id="KW-0677">Repeat</keyword>
<feature type="chain" id="PRO_5032302489" description="Teneurin-like YD-shell domain-containing protein" evidence="3">
    <location>
        <begin position="27"/>
        <end position="2261"/>
    </location>
</feature>
<dbReference type="PANTHER" id="PTHR32305">
    <property type="match status" value="1"/>
</dbReference>
<dbReference type="Gene3D" id="2.180.10.10">
    <property type="entry name" value="RHS repeat-associated core"/>
    <property type="match status" value="3"/>
</dbReference>
<dbReference type="InterPro" id="IPR018247">
    <property type="entry name" value="EF_Hand_1_Ca_BS"/>
</dbReference>
<evidence type="ECO:0000256" key="3">
    <source>
        <dbReference type="SAM" id="SignalP"/>
    </source>
</evidence>
<keyword evidence="3" id="KW-0732">Signal</keyword>
<dbReference type="EMBL" id="VUNS01000048">
    <property type="protein sequence ID" value="MST99700.1"/>
    <property type="molecule type" value="Genomic_DNA"/>
</dbReference>
<dbReference type="Pfam" id="PF05593">
    <property type="entry name" value="RHS_repeat"/>
    <property type="match status" value="1"/>
</dbReference>
<dbReference type="InterPro" id="IPR056823">
    <property type="entry name" value="TEN-like_YD-shell"/>
</dbReference>
<dbReference type="Gene3D" id="3.90.1720.70">
    <property type="match status" value="1"/>
</dbReference>
<feature type="region of interest" description="Disordered" evidence="2">
    <location>
        <begin position="680"/>
        <end position="708"/>
    </location>
</feature>
<gene>
    <name evidence="5" type="ORF">FYJ85_21965</name>
</gene>
<comment type="caution">
    <text evidence="5">The sequence shown here is derived from an EMBL/GenBank/DDBJ whole genome shotgun (WGS) entry which is preliminary data.</text>
</comment>
<accession>A0A844G6Z7</accession>
<feature type="domain" description="Teneurin-like YD-shell" evidence="4">
    <location>
        <begin position="1442"/>
        <end position="2053"/>
    </location>
</feature>
<reference evidence="5 6" key="1">
    <citation type="submission" date="2019-08" db="EMBL/GenBank/DDBJ databases">
        <title>In-depth cultivation of the pig gut microbiome towards novel bacterial diversity and tailored functional studies.</title>
        <authorList>
            <person name="Wylensek D."/>
            <person name="Hitch T.C.A."/>
            <person name="Clavel T."/>
        </authorList>
    </citation>
    <scope>NUCLEOTIDE SEQUENCE [LARGE SCALE GENOMIC DNA]</scope>
    <source>
        <strain evidence="5 6">BBE-744-WT-12</strain>
    </source>
</reference>
<dbReference type="InterPro" id="IPR022385">
    <property type="entry name" value="Rhs_assc_core"/>
</dbReference>
<dbReference type="InterPro" id="IPR006530">
    <property type="entry name" value="YD"/>
</dbReference>